<evidence type="ECO:0000256" key="5">
    <source>
        <dbReference type="ARBA" id="ARBA00023141"/>
    </source>
</evidence>
<feature type="binding site" evidence="7">
    <location>
        <position position="320"/>
    </location>
    <ligand>
        <name>3-phosphoshikimate</name>
        <dbReference type="ChEBI" id="CHEBI:145989"/>
    </ligand>
</feature>
<dbReference type="Proteomes" id="UP000054686">
    <property type="component" value="Unassembled WGS sequence"/>
</dbReference>
<feature type="active site" description="Proton acceptor" evidence="7">
    <location>
        <position position="320"/>
    </location>
</feature>
<feature type="binding site" evidence="7">
    <location>
        <position position="122"/>
    </location>
    <ligand>
        <name>phosphoenolpyruvate</name>
        <dbReference type="ChEBI" id="CHEBI:58702"/>
    </ligand>
</feature>
<dbReference type="GO" id="GO:0008652">
    <property type="term" value="P:amino acid biosynthetic process"/>
    <property type="evidence" value="ECO:0007669"/>
    <property type="project" value="UniProtKB-KW"/>
</dbReference>
<dbReference type="GO" id="GO:0003866">
    <property type="term" value="F:3-phosphoshikimate 1-carboxyvinyltransferase activity"/>
    <property type="evidence" value="ECO:0007669"/>
    <property type="project" value="UniProtKB-UniRule"/>
</dbReference>
<dbReference type="InterPro" id="IPR036968">
    <property type="entry name" value="Enolpyruvate_Tfrase_sf"/>
</dbReference>
<dbReference type="HAMAP" id="MF_00210">
    <property type="entry name" value="EPSP_synth"/>
    <property type="match status" value="1"/>
</dbReference>
<dbReference type="InterPro" id="IPR013792">
    <property type="entry name" value="RNA3'P_cycl/enolpyr_Trfase_a/b"/>
</dbReference>
<name>A0A0V8RS82_9ACTO</name>
<reference evidence="9 10" key="1">
    <citation type="submission" date="2015-10" db="EMBL/GenBank/DDBJ databases">
        <title>Draft Genome of Actinomyces odontolyticus subsp. actinosynbacter strain XH001.</title>
        <authorList>
            <person name="Mclean J.S."/>
            <person name="He X."/>
        </authorList>
    </citation>
    <scope>NUCLEOTIDE SEQUENCE [LARGE SCALE GENOMIC DNA]</scope>
    <source>
        <strain evidence="9 10">XH001</strain>
    </source>
</reference>
<feature type="binding site" evidence="7">
    <location>
        <position position="170"/>
    </location>
    <ligand>
        <name>3-phosphoshikimate</name>
        <dbReference type="ChEBI" id="CHEBI:145989"/>
    </ligand>
</feature>
<comment type="pathway">
    <text evidence="1 7">Metabolic intermediate biosynthesis; chorismate biosynthesis; chorismate from D-erythrose 4-phosphate and phosphoenolpyruvate: step 6/7.</text>
</comment>
<comment type="subcellular location">
    <subcellularLocation>
        <location evidence="7">Cytoplasm</location>
    </subcellularLocation>
</comment>
<accession>A0A0V8RS82</accession>
<keyword evidence="4 7" id="KW-0808">Transferase</keyword>
<dbReference type="InterPro" id="IPR023193">
    <property type="entry name" value="EPSP_synthase_CS"/>
</dbReference>
<sequence>MSAPWPAPLATSPVDATVEVPGSKSITARALYLAAVADSPSVIRGALDARDTRLFADALEVMGTHVEDEGAGILRVTPMSLPPRGGRIDCGLAGTVMRFLPPLAALSPEETLFDGDEQAYARPLGPLLDALVRMGATVTYHGERGHLPFTIQGPIHTPLGAQAWVDSSSSSQFLSALLLVSPLVGDPLFVSAPGVVPSMPHVEMTLASLAGAGIDLEVVDEGRANLSTWHIFPSRPRGGDITVEPDLSNAGPFLAAAMVTGGRVRIPAWPGATTQAGDAWRALLGHMGATITLDEEGLTLSGPGAGNYPGIKATMAEVGELTPTLAAICAYASTPSHLSGIAHLRGHETDRLAALVAEINRAGGQAEETEDGLIITPRPLHAAQIRSYADHRMATFGAILGLITPGITVDDIACTSKTLPTFEAMWASLVSAHGQGSDQAAPALSIEEEE</sequence>
<dbReference type="AlphaFoldDB" id="A0A0V8RS82"/>
<dbReference type="InterPro" id="IPR001986">
    <property type="entry name" value="Enolpyruvate_Tfrase_dom"/>
</dbReference>
<gene>
    <name evidence="7" type="primary">aroA</name>
    <name evidence="9" type="ORF">APY09_05735</name>
</gene>
<evidence type="ECO:0000256" key="3">
    <source>
        <dbReference type="ARBA" id="ARBA00022605"/>
    </source>
</evidence>
<feature type="binding site" evidence="7">
    <location>
        <position position="198"/>
    </location>
    <ligand>
        <name>3-phosphoshikimate</name>
        <dbReference type="ChEBI" id="CHEBI:145989"/>
    </ligand>
</feature>
<dbReference type="PROSITE" id="PS00104">
    <property type="entry name" value="EPSP_SYNTHASE_1"/>
    <property type="match status" value="1"/>
</dbReference>
<dbReference type="PANTHER" id="PTHR21090:SF5">
    <property type="entry name" value="PENTAFUNCTIONAL AROM POLYPEPTIDE"/>
    <property type="match status" value="1"/>
</dbReference>
<feature type="binding site" evidence="7">
    <location>
        <position position="171"/>
    </location>
    <ligand>
        <name>3-phosphoshikimate</name>
        <dbReference type="ChEBI" id="CHEBI:145989"/>
    </ligand>
</feature>
<comment type="similarity">
    <text evidence="2 7">Belongs to the EPSP synthase family.</text>
</comment>
<evidence type="ECO:0000256" key="1">
    <source>
        <dbReference type="ARBA" id="ARBA00004811"/>
    </source>
</evidence>
<feature type="binding site" evidence="7">
    <location>
        <position position="417"/>
    </location>
    <ligand>
        <name>phosphoenolpyruvate</name>
        <dbReference type="ChEBI" id="CHEBI:58702"/>
    </ligand>
</feature>
<feature type="binding site" evidence="7">
    <location>
        <position position="25"/>
    </location>
    <ligand>
        <name>3-phosphoshikimate</name>
        <dbReference type="ChEBI" id="CHEBI:145989"/>
    </ligand>
</feature>
<dbReference type="Gene3D" id="3.65.10.10">
    <property type="entry name" value="Enolpyruvate transferase domain"/>
    <property type="match status" value="2"/>
</dbReference>
<keyword evidence="5 7" id="KW-0057">Aromatic amino acid biosynthesis</keyword>
<dbReference type="OrthoDB" id="9809920at2"/>
<feature type="binding site" evidence="7">
    <location>
        <position position="347"/>
    </location>
    <ligand>
        <name>3-phosphoshikimate</name>
        <dbReference type="ChEBI" id="CHEBI:145989"/>
    </ligand>
</feature>
<dbReference type="PROSITE" id="PS00885">
    <property type="entry name" value="EPSP_SYNTHASE_2"/>
    <property type="match status" value="1"/>
</dbReference>
<feature type="binding site" evidence="7">
    <location>
        <position position="24"/>
    </location>
    <ligand>
        <name>3-phosphoshikimate</name>
        <dbReference type="ChEBI" id="CHEBI:145989"/>
    </ligand>
</feature>
<feature type="binding site" evidence="7">
    <location>
        <position position="351"/>
    </location>
    <ligand>
        <name>phosphoenolpyruvate</name>
        <dbReference type="ChEBI" id="CHEBI:58702"/>
    </ligand>
</feature>
<dbReference type="SUPFAM" id="SSF55205">
    <property type="entry name" value="EPT/RTPC-like"/>
    <property type="match status" value="1"/>
</dbReference>
<comment type="caution">
    <text evidence="9">The sequence shown here is derived from an EMBL/GenBank/DDBJ whole genome shotgun (WGS) entry which is preliminary data.</text>
</comment>
<evidence type="ECO:0000313" key="10">
    <source>
        <dbReference type="Proteomes" id="UP000054686"/>
    </source>
</evidence>
<evidence type="ECO:0000256" key="4">
    <source>
        <dbReference type="ARBA" id="ARBA00022679"/>
    </source>
</evidence>
<dbReference type="RefSeq" id="WP_060566611.1">
    <property type="nucleotide sequence ID" value="NZ_CP040006.1"/>
</dbReference>
<evidence type="ECO:0000256" key="2">
    <source>
        <dbReference type="ARBA" id="ARBA00009948"/>
    </source>
</evidence>
<feature type="binding site" evidence="7">
    <location>
        <position position="29"/>
    </location>
    <ligand>
        <name>3-phosphoshikimate</name>
        <dbReference type="ChEBI" id="CHEBI:145989"/>
    </ligand>
</feature>
<evidence type="ECO:0000259" key="8">
    <source>
        <dbReference type="Pfam" id="PF00275"/>
    </source>
</evidence>
<comment type="catalytic activity">
    <reaction evidence="6">
        <text>3-phosphoshikimate + phosphoenolpyruvate = 5-O-(1-carboxyvinyl)-3-phosphoshikimate + phosphate</text>
        <dbReference type="Rhea" id="RHEA:21256"/>
        <dbReference type="ChEBI" id="CHEBI:43474"/>
        <dbReference type="ChEBI" id="CHEBI:57701"/>
        <dbReference type="ChEBI" id="CHEBI:58702"/>
        <dbReference type="ChEBI" id="CHEBI:145989"/>
        <dbReference type="EC" id="2.5.1.19"/>
    </reaction>
    <physiologicalReaction direction="left-to-right" evidence="6">
        <dbReference type="Rhea" id="RHEA:21257"/>
    </physiologicalReaction>
</comment>
<comment type="function">
    <text evidence="7">Catalyzes the transfer of the enolpyruvyl moiety of phosphoenolpyruvate (PEP) to the 5-hydroxyl of shikimate-3-phosphate (S3P) to produce enolpyruvyl shikimate-3-phosphate and inorganic phosphate.</text>
</comment>
<evidence type="ECO:0000256" key="6">
    <source>
        <dbReference type="ARBA" id="ARBA00044633"/>
    </source>
</evidence>
<dbReference type="CDD" id="cd01556">
    <property type="entry name" value="EPSP_synthase"/>
    <property type="match status" value="1"/>
</dbReference>
<dbReference type="GO" id="GO:0005737">
    <property type="term" value="C:cytoplasm"/>
    <property type="evidence" value="ECO:0007669"/>
    <property type="project" value="UniProtKB-SubCell"/>
</dbReference>
<dbReference type="PIRSF" id="PIRSF000505">
    <property type="entry name" value="EPSPS"/>
    <property type="match status" value="1"/>
</dbReference>
<dbReference type="InterPro" id="IPR006264">
    <property type="entry name" value="EPSP_synthase"/>
</dbReference>
<dbReference type="PANTHER" id="PTHR21090">
    <property type="entry name" value="AROM/DEHYDROQUINATE SYNTHASE"/>
    <property type="match status" value="1"/>
</dbReference>
<comment type="caution">
    <text evidence="7">Lacks conserved residue(s) required for the propagation of feature annotation.</text>
</comment>
<feature type="domain" description="Enolpyruvate transferase" evidence="8">
    <location>
        <begin position="11"/>
        <end position="424"/>
    </location>
</feature>
<feature type="binding site" evidence="7">
    <location>
        <position position="392"/>
    </location>
    <ligand>
        <name>phosphoenolpyruvate</name>
        <dbReference type="ChEBI" id="CHEBI:58702"/>
    </ligand>
</feature>
<dbReference type="EMBL" id="LLVT01000002">
    <property type="protein sequence ID" value="KSW10972.1"/>
    <property type="molecule type" value="Genomic_DNA"/>
</dbReference>
<dbReference type="NCBIfam" id="TIGR01356">
    <property type="entry name" value="aroA"/>
    <property type="match status" value="1"/>
</dbReference>
<protein>
    <recommendedName>
        <fullName evidence="7">3-phosphoshikimate 1-carboxyvinyltransferase</fullName>
        <ecNumber evidence="7">2.5.1.19</ecNumber>
    </recommendedName>
    <alternativeName>
        <fullName evidence="7">5-enolpyruvylshikimate-3-phosphate synthase</fullName>
        <shortName evidence="7">EPSP synthase</shortName>
        <shortName evidence="7">EPSPS</shortName>
    </alternativeName>
</protein>
<keyword evidence="7" id="KW-0963">Cytoplasm</keyword>
<dbReference type="Pfam" id="PF00275">
    <property type="entry name" value="EPSP_synthase"/>
    <property type="match status" value="1"/>
</dbReference>
<proteinExistence type="inferred from homology"/>
<feature type="binding site" evidence="7">
    <location>
        <position position="172"/>
    </location>
    <ligand>
        <name>3-phosphoshikimate</name>
        <dbReference type="ChEBI" id="CHEBI:145989"/>
    </ligand>
</feature>
<organism evidence="9 10">
    <name type="scientific">Schaalia odontolytica</name>
    <dbReference type="NCBI Taxonomy" id="1660"/>
    <lineage>
        <taxon>Bacteria</taxon>
        <taxon>Bacillati</taxon>
        <taxon>Actinomycetota</taxon>
        <taxon>Actinomycetes</taxon>
        <taxon>Actinomycetales</taxon>
        <taxon>Actinomycetaceae</taxon>
        <taxon>Schaalia</taxon>
    </lineage>
</organism>
<evidence type="ECO:0000313" key="9">
    <source>
        <dbReference type="EMBL" id="KSW10972.1"/>
    </source>
</evidence>
<dbReference type="UniPathway" id="UPA00053">
    <property type="reaction ID" value="UER00089"/>
</dbReference>
<feature type="binding site" evidence="7">
    <location>
        <position position="24"/>
    </location>
    <ligand>
        <name>phosphoenolpyruvate</name>
        <dbReference type="ChEBI" id="CHEBI:58702"/>
    </ligand>
</feature>
<feature type="binding site" evidence="7">
    <location>
        <position position="94"/>
    </location>
    <ligand>
        <name>phosphoenolpyruvate</name>
        <dbReference type="ChEBI" id="CHEBI:58702"/>
    </ligand>
</feature>
<keyword evidence="3 7" id="KW-0028">Amino-acid biosynthesis</keyword>
<dbReference type="GO" id="GO:0009423">
    <property type="term" value="P:chorismate biosynthetic process"/>
    <property type="evidence" value="ECO:0007669"/>
    <property type="project" value="UniProtKB-UniRule"/>
</dbReference>
<feature type="binding site" evidence="7">
    <location>
        <position position="172"/>
    </location>
    <ligand>
        <name>phosphoenolpyruvate</name>
        <dbReference type="ChEBI" id="CHEBI:58702"/>
    </ligand>
</feature>
<comment type="subunit">
    <text evidence="7">Monomer.</text>
</comment>
<dbReference type="EC" id="2.5.1.19" evidence="7"/>
<dbReference type="GO" id="GO:0009073">
    <property type="term" value="P:aromatic amino acid family biosynthetic process"/>
    <property type="evidence" value="ECO:0007669"/>
    <property type="project" value="UniProtKB-KW"/>
</dbReference>
<evidence type="ECO:0000256" key="7">
    <source>
        <dbReference type="HAMAP-Rule" id="MF_00210"/>
    </source>
</evidence>